<dbReference type="PROSITE" id="PS50113">
    <property type="entry name" value="PAC"/>
    <property type="match status" value="1"/>
</dbReference>
<evidence type="ECO:0000259" key="2">
    <source>
        <dbReference type="PROSITE" id="PS50113"/>
    </source>
</evidence>
<dbReference type="EMBL" id="CP002117">
    <property type="protein sequence ID" value="ADN37433.1"/>
    <property type="molecule type" value="Genomic_DNA"/>
</dbReference>
<proteinExistence type="predicted"/>
<dbReference type="InterPro" id="IPR000700">
    <property type="entry name" value="PAS-assoc_C"/>
</dbReference>
<feature type="domain" description="PAC" evidence="2">
    <location>
        <begin position="218"/>
        <end position="272"/>
    </location>
</feature>
<sequence>MIPKTWAEMGCQKDSTQKSGEINGYAPLNRALRLIIDNASNPVIITDDRGRIIYNNPAALQFIFMNPQSAEPHIRNLKFAGDYGDILAVYDYNKDEGCIWTEDVELLNIKGEKRTLKLKISVFFEEPKSQYCFHMVDLTDKILSEKALKKSEMDKTLILNSVHENLVYYDKNYRIIWANQQPADSVGLTPAEMKGRFCYELWYNRDSPCPDCTIKKAMESRQPLIEEKVKPDGRNVKVAAYPVFSEKGGLIGAVESVLDISRRKKAEMALDEILKKYRELFTTMTNGFVLHEIITDDSGKPYDFRFLDINPAFEEMTGLFSSEMVGKTVLELFPDYNRRWMERYGRVALTGEPEEFSDYNPTFGKYYHIYSYSPKKGQFAAIFSDVTDLVALRKEHTQMMIQINRNFEQLAILNDEIRNPLQVIAGYALMDESNYSEKILSQIHTIDKLINELDKRWLESDKIREYLMKHHNLY</sequence>
<reference evidence="3 4" key="1">
    <citation type="journal article" date="2010" name="Stand. Genomic Sci.">
        <title>Complete genome sequence of Methanoplanus petrolearius type strain (SEBR 4847).</title>
        <authorList>
            <person name="Brambilla E."/>
            <person name="Djao O.D."/>
            <person name="Daligault H."/>
            <person name="Lapidus A."/>
            <person name="Lucas S."/>
            <person name="Hammon N."/>
            <person name="Nolan M."/>
            <person name="Tice H."/>
            <person name="Cheng J.F."/>
            <person name="Han C."/>
            <person name="Tapia R."/>
            <person name="Goodwin L."/>
            <person name="Pitluck S."/>
            <person name="Liolios K."/>
            <person name="Ivanova N."/>
            <person name="Mavromatis K."/>
            <person name="Mikhailova N."/>
            <person name="Pati A."/>
            <person name="Chen A."/>
            <person name="Palaniappan K."/>
            <person name="Land M."/>
            <person name="Hauser L."/>
            <person name="Chang Y.J."/>
            <person name="Jeffries C.D."/>
            <person name="Rohde M."/>
            <person name="Spring S."/>
            <person name="Sikorski J."/>
            <person name="Goker M."/>
            <person name="Woyke T."/>
            <person name="Bristow J."/>
            <person name="Eisen J.A."/>
            <person name="Markowitz V."/>
            <person name="Hugenholtz P."/>
            <person name="Kyrpides N.C."/>
            <person name="Klenk H.P."/>
        </authorList>
    </citation>
    <scope>NUCLEOTIDE SEQUENCE [LARGE SCALE GENOMIC DNA]</scope>
    <source>
        <strain evidence="4">DSM 11571 / OCM 486 / SEBR 4847</strain>
    </source>
</reference>
<dbReference type="eggNOG" id="arCOG04001">
    <property type="taxonomic scope" value="Archaea"/>
</dbReference>
<dbReference type="AlphaFoldDB" id="E1RGB9"/>
<dbReference type="Pfam" id="PF08448">
    <property type="entry name" value="PAS_4"/>
    <property type="match status" value="1"/>
</dbReference>
<organism evidence="3 4">
    <name type="scientific">Methanolacinia petrolearia (strain DSM 11571 / OCM 486 / SEBR 4847)</name>
    <name type="common">Methanoplanus petrolearius</name>
    <dbReference type="NCBI Taxonomy" id="679926"/>
    <lineage>
        <taxon>Archaea</taxon>
        <taxon>Methanobacteriati</taxon>
        <taxon>Methanobacteriota</taxon>
        <taxon>Stenosarchaea group</taxon>
        <taxon>Methanomicrobia</taxon>
        <taxon>Methanomicrobiales</taxon>
        <taxon>Methanomicrobiaceae</taxon>
        <taxon>Methanolacinia</taxon>
    </lineage>
</organism>
<dbReference type="InterPro" id="IPR035965">
    <property type="entry name" value="PAS-like_dom_sf"/>
</dbReference>
<dbReference type="OrthoDB" id="108583at2157"/>
<dbReference type="GO" id="GO:0000155">
    <property type="term" value="F:phosphorelay sensor kinase activity"/>
    <property type="evidence" value="ECO:0007669"/>
    <property type="project" value="InterPro"/>
</dbReference>
<dbReference type="CDD" id="cd00130">
    <property type="entry name" value="PAS"/>
    <property type="match status" value="3"/>
</dbReference>
<dbReference type="Pfam" id="PF13188">
    <property type="entry name" value="PAS_8"/>
    <property type="match status" value="2"/>
</dbReference>
<evidence type="ECO:0000313" key="3">
    <source>
        <dbReference type="EMBL" id="ADN37433.1"/>
    </source>
</evidence>
<dbReference type="KEGG" id="mpi:Mpet_2690"/>
<dbReference type="InterPro" id="IPR052155">
    <property type="entry name" value="Biofilm_reg_signaling"/>
</dbReference>
<name>E1RGB9_METP4</name>
<dbReference type="eggNOG" id="arCOG06712">
    <property type="taxonomic scope" value="Archaea"/>
</dbReference>
<evidence type="ECO:0000313" key="4">
    <source>
        <dbReference type="Proteomes" id="UP000006565"/>
    </source>
</evidence>
<dbReference type="InterPro" id="IPR000014">
    <property type="entry name" value="PAS"/>
</dbReference>
<dbReference type="CDD" id="cd00082">
    <property type="entry name" value="HisKA"/>
    <property type="match status" value="1"/>
</dbReference>
<feature type="domain" description="PAS" evidence="1">
    <location>
        <begin position="293"/>
        <end position="352"/>
    </location>
</feature>
<keyword evidence="4" id="KW-1185">Reference proteome</keyword>
<protein>
    <submittedName>
        <fullName evidence="3">Putative PAS/PAC sensor protein</fullName>
    </submittedName>
</protein>
<accession>E1RGB9</accession>
<dbReference type="SMART" id="SM00091">
    <property type="entry name" value="PAS"/>
    <property type="match status" value="3"/>
</dbReference>
<dbReference type="PANTHER" id="PTHR44757:SF2">
    <property type="entry name" value="BIOFILM ARCHITECTURE MAINTENANCE PROTEIN MBAA"/>
    <property type="match status" value="1"/>
</dbReference>
<dbReference type="PROSITE" id="PS50112">
    <property type="entry name" value="PAS"/>
    <property type="match status" value="3"/>
</dbReference>
<dbReference type="InterPro" id="IPR003661">
    <property type="entry name" value="HisK_dim/P_dom"/>
</dbReference>
<dbReference type="GeneID" id="9745185"/>
<dbReference type="eggNOG" id="arCOG06536">
    <property type="taxonomic scope" value="Archaea"/>
</dbReference>
<dbReference type="InterPro" id="IPR013656">
    <property type="entry name" value="PAS_4"/>
</dbReference>
<dbReference type="SUPFAM" id="SSF55785">
    <property type="entry name" value="PYP-like sensor domain (PAS domain)"/>
    <property type="match status" value="3"/>
</dbReference>
<dbReference type="HOGENOM" id="CLU_573202_0_0_2"/>
<dbReference type="Proteomes" id="UP000006565">
    <property type="component" value="Chromosome"/>
</dbReference>
<evidence type="ECO:0000259" key="1">
    <source>
        <dbReference type="PROSITE" id="PS50112"/>
    </source>
</evidence>
<dbReference type="NCBIfam" id="TIGR00229">
    <property type="entry name" value="sensory_box"/>
    <property type="match status" value="2"/>
</dbReference>
<gene>
    <name evidence="3" type="ordered locus">Mpet_2690</name>
</gene>
<feature type="domain" description="PAS" evidence="1">
    <location>
        <begin position="28"/>
        <end position="63"/>
    </location>
</feature>
<dbReference type="Gene3D" id="3.30.450.20">
    <property type="entry name" value="PAS domain"/>
    <property type="match status" value="3"/>
</dbReference>
<dbReference type="PANTHER" id="PTHR44757">
    <property type="entry name" value="DIGUANYLATE CYCLASE DGCP"/>
    <property type="match status" value="1"/>
</dbReference>
<dbReference type="STRING" id="679926.Mpet_2690"/>
<dbReference type="RefSeq" id="WP_013330606.1">
    <property type="nucleotide sequence ID" value="NC_014507.1"/>
</dbReference>
<feature type="domain" description="PAS" evidence="1">
    <location>
        <begin position="151"/>
        <end position="221"/>
    </location>
</feature>